<dbReference type="NCBIfam" id="TIGR00756">
    <property type="entry name" value="PPR"/>
    <property type="match status" value="4"/>
</dbReference>
<dbReference type="InterPro" id="IPR046960">
    <property type="entry name" value="PPR_At4g14850-like_plant"/>
</dbReference>
<evidence type="ECO:0000256" key="2">
    <source>
        <dbReference type="PROSITE-ProRule" id="PRU00708"/>
    </source>
</evidence>
<dbReference type="OrthoDB" id="185373at2759"/>
<feature type="repeat" description="PPR" evidence="2">
    <location>
        <begin position="120"/>
        <end position="154"/>
    </location>
</feature>
<dbReference type="FunFam" id="1.25.40.10:FF:000968">
    <property type="entry name" value="Pentatricopeptide repeat-containing protein, mitochondrial"/>
    <property type="match status" value="1"/>
</dbReference>
<protein>
    <recommendedName>
        <fullName evidence="5">Pentatricopeptide repeat-containing protein</fullName>
    </recommendedName>
</protein>
<dbReference type="EMBL" id="NMUH01000347">
    <property type="protein sequence ID" value="MQL77390.1"/>
    <property type="molecule type" value="Genomic_DNA"/>
</dbReference>
<dbReference type="GO" id="GO:0003723">
    <property type="term" value="F:RNA binding"/>
    <property type="evidence" value="ECO:0007669"/>
    <property type="project" value="InterPro"/>
</dbReference>
<dbReference type="GO" id="GO:0009451">
    <property type="term" value="P:RNA modification"/>
    <property type="evidence" value="ECO:0007669"/>
    <property type="project" value="InterPro"/>
</dbReference>
<dbReference type="InterPro" id="IPR002885">
    <property type="entry name" value="PPR_rpt"/>
</dbReference>
<dbReference type="Pfam" id="PF13041">
    <property type="entry name" value="PPR_2"/>
    <property type="match status" value="4"/>
</dbReference>
<accession>A0A843U5W9</accession>
<dbReference type="Proteomes" id="UP000652761">
    <property type="component" value="Unassembled WGS sequence"/>
</dbReference>
<sequence>MIPSPASRILSCCSIALSTASAWNSIIRAAVDCGRCLEALQVYGRMRRAGAPPDNLTFPFVVKACAKLSDVRTGQAAHANAVKSPFWPDVFVQTALVDMYLKCGYMALACDLFDGMPKKDVAAWNVMMSGFVQMGCLRRILDHFFKMRLEEFVPDSITVLLLTQACAVERSLHTVRSVHSLGMQMGVGSDVTVANTWISAYSKCGDLYSAELVFGEIPLSNQTIVSWNSMIAGYAQLGRLNNAIACFLEMCRRGTRPDVSTMPRKTCVSWTAMIDGYALKGDIDGAMDVFHDMQGAGEKPDCATIVAVLSACGRTGAITLGRLINEYAVGNGFDDEIMVCNALLSMYMKCGTSVEAQRLFRNMSKRTLVSWTTMISGYAMNGEFEEALDHFSQMVESGMKPNQITFLAVLQACTHAGFLEKGLEYYGMMTEVHKIFPGLEHYACMVDLLGRKGQVRQALELVQSMPVKPDAVVWGALLGACITHHEIEVGEYASRHLFEIEPQTAVPYVSMANVYASRGRWDGVAKIRTMMREQGTKKSPGQSSVHVDDHLHVFSAQDTIHPEIFRVYQVLHGLYLLMRKADSKV</sequence>
<keyword evidence="1" id="KW-0677">Repeat</keyword>
<name>A0A843U5W9_COLES</name>
<feature type="repeat" description="PPR" evidence="2">
    <location>
        <begin position="367"/>
        <end position="401"/>
    </location>
</feature>
<dbReference type="AlphaFoldDB" id="A0A843U5W9"/>
<evidence type="ECO:0000313" key="4">
    <source>
        <dbReference type="Proteomes" id="UP000652761"/>
    </source>
</evidence>
<feature type="repeat" description="PPR" evidence="2">
    <location>
        <begin position="266"/>
        <end position="300"/>
    </location>
</feature>
<comment type="caution">
    <text evidence="3">The sequence shown here is derived from an EMBL/GenBank/DDBJ whole genome shotgun (WGS) entry which is preliminary data.</text>
</comment>
<dbReference type="Gene3D" id="1.25.40.10">
    <property type="entry name" value="Tetratricopeptide repeat domain"/>
    <property type="match status" value="5"/>
</dbReference>
<keyword evidence="4" id="KW-1185">Reference proteome</keyword>
<proteinExistence type="predicted"/>
<gene>
    <name evidence="3" type="ORF">Taro_009799</name>
</gene>
<feature type="repeat" description="PPR" evidence="2">
    <location>
        <begin position="19"/>
        <end position="53"/>
    </location>
</feature>
<dbReference type="PANTHER" id="PTHR47926:SF395">
    <property type="entry name" value="TETRATRICOPEPTIDE-LIKE HELICAL DOMAIN, DYW DOMAIN PROTEIN-RELATED"/>
    <property type="match status" value="1"/>
</dbReference>
<dbReference type="Pfam" id="PF01535">
    <property type="entry name" value="PPR"/>
    <property type="match status" value="5"/>
</dbReference>
<evidence type="ECO:0000313" key="3">
    <source>
        <dbReference type="EMBL" id="MQL77390.1"/>
    </source>
</evidence>
<dbReference type="InterPro" id="IPR011990">
    <property type="entry name" value="TPR-like_helical_dom_sf"/>
</dbReference>
<dbReference type="FunFam" id="1.25.40.10:FF:000090">
    <property type="entry name" value="Pentatricopeptide repeat-containing protein, chloroplastic"/>
    <property type="match status" value="1"/>
</dbReference>
<dbReference type="InterPro" id="IPR046848">
    <property type="entry name" value="E_motif"/>
</dbReference>
<evidence type="ECO:0008006" key="5">
    <source>
        <dbReference type="Google" id="ProtNLM"/>
    </source>
</evidence>
<evidence type="ECO:0000256" key="1">
    <source>
        <dbReference type="ARBA" id="ARBA00022737"/>
    </source>
</evidence>
<dbReference type="Pfam" id="PF20431">
    <property type="entry name" value="E_motif"/>
    <property type="match status" value="1"/>
</dbReference>
<feature type="repeat" description="PPR" evidence="2">
    <location>
        <begin position="223"/>
        <end position="257"/>
    </location>
</feature>
<dbReference type="PROSITE" id="PS51375">
    <property type="entry name" value="PPR"/>
    <property type="match status" value="5"/>
</dbReference>
<reference evidence="3" key="1">
    <citation type="submission" date="2017-07" db="EMBL/GenBank/DDBJ databases">
        <title>Taro Niue Genome Assembly and Annotation.</title>
        <authorList>
            <person name="Atibalentja N."/>
            <person name="Keating K."/>
            <person name="Fields C.J."/>
        </authorList>
    </citation>
    <scope>NUCLEOTIDE SEQUENCE</scope>
    <source>
        <strain evidence="3">Niue_2</strain>
        <tissue evidence="3">Leaf</tissue>
    </source>
</reference>
<dbReference type="PANTHER" id="PTHR47926">
    <property type="entry name" value="PENTATRICOPEPTIDE REPEAT-CONTAINING PROTEIN"/>
    <property type="match status" value="1"/>
</dbReference>
<organism evidence="3 4">
    <name type="scientific">Colocasia esculenta</name>
    <name type="common">Wild taro</name>
    <name type="synonym">Arum esculentum</name>
    <dbReference type="NCBI Taxonomy" id="4460"/>
    <lineage>
        <taxon>Eukaryota</taxon>
        <taxon>Viridiplantae</taxon>
        <taxon>Streptophyta</taxon>
        <taxon>Embryophyta</taxon>
        <taxon>Tracheophyta</taxon>
        <taxon>Spermatophyta</taxon>
        <taxon>Magnoliopsida</taxon>
        <taxon>Liliopsida</taxon>
        <taxon>Araceae</taxon>
        <taxon>Aroideae</taxon>
        <taxon>Colocasieae</taxon>
        <taxon>Colocasia</taxon>
    </lineage>
</organism>